<evidence type="ECO:0000313" key="2">
    <source>
        <dbReference type="EMBL" id="OMJ83107.1"/>
    </source>
</evidence>
<feature type="region of interest" description="Disordered" evidence="1">
    <location>
        <begin position="98"/>
        <end position="121"/>
    </location>
</feature>
<evidence type="ECO:0000256" key="1">
    <source>
        <dbReference type="SAM" id="MobiDB-lite"/>
    </source>
</evidence>
<evidence type="ECO:0000313" key="3">
    <source>
        <dbReference type="Proteomes" id="UP000187209"/>
    </source>
</evidence>
<gene>
    <name evidence="2" type="ORF">SteCoe_16027</name>
</gene>
<comment type="caution">
    <text evidence="2">The sequence shown here is derived from an EMBL/GenBank/DDBJ whole genome shotgun (WGS) entry which is preliminary data.</text>
</comment>
<dbReference type="AlphaFoldDB" id="A0A1R2C295"/>
<dbReference type="EMBL" id="MPUH01000315">
    <property type="protein sequence ID" value="OMJ83107.1"/>
    <property type="molecule type" value="Genomic_DNA"/>
</dbReference>
<proteinExistence type="predicted"/>
<sequence>MEKRLKLNCLALIMKKNLLRSFLNWKLTLPLISALKKYKKLKQYTSKILKTRHIPNIKIQKSENKRYDSSGKFSTQHTELFRTKTGGFSRINICRSNSGCRSQKSRPPSGRYQEKTQEHATENEYETFTFQNPLKKASKPIRPVKNIKSKSKDSEEIAIVSSNSLLGEIKLQNYYKDIDS</sequence>
<feature type="compositionally biased region" description="Basic and acidic residues" evidence="1">
    <location>
        <begin position="112"/>
        <end position="121"/>
    </location>
</feature>
<accession>A0A1R2C295</accession>
<name>A0A1R2C295_9CILI</name>
<dbReference type="Proteomes" id="UP000187209">
    <property type="component" value="Unassembled WGS sequence"/>
</dbReference>
<keyword evidence="3" id="KW-1185">Reference proteome</keyword>
<reference evidence="2 3" key="1">
    <citation type="submission" date="2016-11" db="EMBL/GenBank/DDBJ databases">
        <title>The macronuclear genome of Stentor coeruleus: a giant cell with tiny introns.</title>
        <authorList>
            <person name="Slabodnick M."/>
            <person name="Ruby J.G."/>
            <person name="Reiff S.B."/>
            <person name="Swart E.C."/>
            <person name="Gosai S."/>
            <person name="Prabakaran S."/>
            <person name="Witkowska E."/>
            <person name="Larue G.E."/>
            <person name="Fisher S."/>
            <person name="Freeman R.M."/>
            <person name="Gunawardena J."/>
            <person name="Chu W."/>
            <person name="Stover N.A."/>
            <person name="Gregory B.D."/>
            <person name="Nowacki M."/>
            <person name="Derisi J."/>
            <person name="Roy S.W."/>
            <person name="Marshall W.F."/>
            <person name="Sood P."/>
        </authorList>
    </citation>
    <scope>NUCLEOTIDE SEQUENCE [LARGE SCALE GENOMIC DNA]</scope>
    <source>
        <strain evidence="2">WM001</strain>
    </source>
</reference>
<protein>
    <submittedName>
        <fullName evidence="2">Uncharacterized protein</fullName>
    </submittedName>
</protein>
<organism evidence="2 3">
    <name type="scientific">Stentor coeruleus</name>
    <dbReference type="NCBI Taxonomy" id="5963"/>
    <lineage>
        <taxon>Eukaryota</taxon>
        <taxon>Sar</taxon>
        <taxon>Alveolata</taxon>
        <taxon>Ciliophora</taxon>
        <taxon>Postciliodesmatophora</taxon>
        <taxon>Heterotrichea</taxon>
        <taxon>Heterotrichida</taxon>
        <taxon>Stentoridae</taxon>
        <taxon>Stentor</taxon>
    </lineage>
</organism>